<dbReference type="SMART" id="SM00355">
    <property type="entry name" value="ZnF_C2H2"/>
    <property type="match status" value="2"/>
</dbReference>
<dbReference type="SUPFAM" id="SSF57667">
    <property type="entry name" value="beta-beta-alpha zinc fingers"/>
    <property type="match status" value="1"/>
</dbReference>
<keyword evidence="1" id="KW-0862">Zinc</keyword>
<dbReference type="InterPro" id="IPR013087">
    <property type="entry name" value="Znf_C2H2_type"/>
</dbReference>
<sequence length="66" mass="7633">MESKNYRNALYSCTICYKGFVNRNAYSLHLDSHTNKFGQFVCPVCGIHTFSKGTLTLHVKNIHMYE</sequence>
<name>S4PVJ0_9NEOP</name>
<dbReference type="EMBL" id="GAIX01008453">
    <property type="protein sequence ID" value="JAA84107.1"/>
    <property type="molecule type" value="Transcribed_RNA"/>
</dbReference>
<keyword evidence="1" id="KW-0863">Zinc-finger</keyword>
<dbReference type="PROSITE" id="PS50157">
    <property type="entry name" value="ZINC_FINGER_C2H2_2"/>
    <property type="match status" value="2"/>
</dbReference>
<feature type="non-terminal residue" evidence="3">
    <location>
        <position position="66"/>
    </location>
</feature>
<reference evidence="3" key="2">
    <citation type="submission" date="2013-05" db="EMBL/GenBank/DDBJ databases">
        <authorList>
            <person name="Carter J.-M."/>
            <person name="Baker S.C."/>
            <person name="Pink R."/>
            <person name="Carter D.R.F."/>
            <person name="Collins A."/>
            <person name="Tomlin J."/>
            <person name="Gibbs M."/>
            <person name="Breuker C.J."/>
        </authorList>
    </citation>
    <scope>NUCLEOTIDE SEQUENCE</scope>
    <source>
        <tissue evidence="3">Ovary</tissue>
    </source>
</reference>
<dbReference type="GO" id="GO:0008270">
    <property type="term" value="F:zinc ion binding"/>
    <property type="evidence" value="ECO:0007669"/>
    <property type="project" value="UniProtKB-KW"/>
</dbReference>
<feature type="domain" description="C2H2-type" evidence="2">
    <location>
        <begin position="40"/>
        <end position="66"/>
    </location>
</feature>
<proteinExistence type="predicted"/>
<protein>
    <submittedName>
        <fullName evidence="3">Gonadotropin inducible transcription factor</fullName>
    </submittedName>
</protein>
<evidence type="ECO:0000259" key="2">
    <source>
        <dbReference type="PROSITE" id="PS50157"/>
    </source>
</evidence>
<dbReference type="Pfam" id="PF00096">
    <property type="entry name" value="zf-C2H2"/>
    <property type="match status" value="2"/>
</dbReference>
<dbReference type="Gene3D" id="3.30.160.60">
    <property type="entry name" value="Classic Zinc Finger"/>
    <property type="match status" value="1"/>
</dbReference>
<dbReference type="InterPro" id="IPR036236">
    <property type="entry name" value="Znf_C2H2_sf"/>
</dbReference>
<accession>S4PVJ0</accession>
<keyword evidence="1" id="KW-0479">Metal-binding</keyword>
<feature type="domain" description="C2H2-type" evidence="2">
    <location>
        <begin position="11"/>
        <end position="38"/>
    </location>
</feature>
<dbReference type="AlphaFoldDB" id="S4PVJ0"/>
<reference evidence="3" key="1">
    <citation type="journal article" date="2013" name="BMC Genomics">
        <title>Unscrambling butterfly oogenesis.</title>
        <authorList>
            <person name="Carter J.M."/>
            <person name="Baker S.C."/>
            <person name="Pink R."/>
            <person name="Carter D.R."/>
            <person name="Collins A."/>
            <person name="Tomlin J."/>
            <person name="Gibbs M."/>
            <person name="Breuker C.J."/>
        </authorList>
    </citation>
    <scope>NUCLEOTIDE SEQUENCE</scope>
    <source>
        <tissue evidence="3">Ovary</tissue>
    </source>
</reference>
<dbReference type="PROSITE" id="PS00028">
    <property type="entry name" value="ZINC_FINGER_C2H2_1"/>
    <property type="match status" value="1"/>
</dbReference>
<organism evidence="3">
    <name type="scientific">Pararge aegeria</name>
    <name type="common">speckled wood butterfly</name>
    <dbReference type="NCBI Taxonomy" id="116150"/>
    <lineage>
        <taxon>Eukaryota</taxon>
        <taxon>Metazoa</taxon>
        <taxon>Ecdysozoa</taxon>
        <taxon>Arthropoda</taxon>
        <taxon>Hexapoda</taxon>
        <taxon>Insecta</taxon>
        <taxon>Pterygota</taxon>
        <taxon>Neoptera</taxon>
        <taxon>Endopterygota</taxon>
        <taxon>Lepidoptera</taxon>
        <taxon>Glossata</taxon>
        <taxon>Ditrysia</taxon>
        <taxon>Papilionoidea</taxon>
        <taxon>Nymphalidae</taxon>
        <taxon>Satyrinae</taxon>
        <taxon>Satyrini</taxon>
        <taxon>Parargina</taxon>
        <taxon>Pararge</taxon>
    </lineage>
</organism>
<evidence type="ECO:0000256" key="1">
    <source>
        <dbReference type="PROSITE-ProRule" id="PRU00042"/>
    </source>
</evidence>
<evidence type="ECO:0000313" key="3">
    <source>
        <dbReference type="EMBL" id="JAA84107.1"/>
    </source>
</evidence>